<accession>A0A1G7C7A6</accession>
<comment type="function">
    <text evidence="10">Catalyzes the transfer of pyrophosphate from adenosine triphosphate (ATP) to 6-hydroxymethyl-7,8-dihydropterin, an enzymatic step in folate biosynthesis pathway.</text>
</comment>
<dbReference type="SUPFAM" id="SSF55083">
    <property type="entry name" value="6-hydroxymethyl-7,8-dihydropterin pyrophosphokinase, HPPK"/>
    <property type="match status" value="1"/>
</dbReference>
<keyword evidence="15" id="KW-1185">Reference proteome</keyword>
<reference evidence="14 15" key="1">
    <citation type="submission" date="2016-10" db="EMBL/GenBank/DDBJ databases">
        <authorList>
            <person name="de Groot N.N."/>
        </authorList>
    </citation>
    <scope>NUCLEOTIDE SEQUENCE [LARGE SCALE GENOMIC DNA]</scope>
    <source>
        <strain evidence="14 15">CGMCC 1.9109</strain>
    </source>
</reference>
<evidence type="ECO:0000256" key="11">
    <source>
        <dbReference type="ARBA" id="ARBA00029766"/>
    </source>
</evidence>
<dbReference type="GO" id="GO:0005524">
    <property type="term" value="F:ATP binding"/>
    <property type="evidence" value="ECO:0007669"/>
    <property type="project" value="UniProtKB-KW"/>
</dbReference>
<gene>
    <name evidence="14" type="ORF">SAMN04488071_2686</name>
</gene>
<dbReference type="InterPro" id="IPR000550">
    <property type="entry name" value="Hppk"/>
</dbReference>
<dbReference type="Gene3D" id="3.30.70.560">
    <property type="entry name" value="7,8-Dihydro-6-hydroxymethylpterin-pyrophosphokinase HPPK"/>
    <property type="match status" value="1"/>
</dbReference>
<dbReference type="AlphaFoldDB" id="A0A1G7C7A6"/>
<dbReference type="GO" id="GO:0016301">
    <property type="term" value="F:kinase activity"/>
    <property type="evidence" value="ECO:0007669"/>
    <property type="project" value="UniProtKB-KW"/>
</dbReference>
<dbReference type="InterPro" id="IPR035907">
    <property type="entry name" value="Hppk_sf"/>
</dbReference>
<protein>
    <recommendedName>
        <fullName evidence="4">2-amino-4-hydroxy-6-hydroxymethyldihydropteridine pyrophosphokinase</fullName>
        <ecNumber evidence="3">2.7.6.3</ecNumber>
    </recommendedName>
    <alternativeName>
        <fullName evidence="11">6-hydroxymethyl-7,8-dihydropterin pyrophosphokinase</fullName>
    </alternativeName>
    <alternativeName>
        <fullName evidence="12">7,8-dihydro-6-hydroxymethylpterin-pyrophosphokinase</fullName>
    </alternativeName>
</protein>
<keyword evidence="8" id="KW-0067">ATP-binding</keyword>
<evidence type="ECO:0000256" key="10">
    <source>
        <dbReference type="ARBA" id="ARBA00029409"/>
    </source>
</evidence>
<evidence type="ECO:0000313" key="15">
    <source>
        <dbReference type="Proteomes" id="UP000183685"/>
    </source>
</evidence>
<dbReference type="STRING" id="637679.GCA_001550055_03235"/>
<dbReference type="PANTHER" id="PTHR43071">
    <property type="entry name" value="2-AMINO-4-HYDROXY-6-HYDROXYMETHYLDIHYDROPTERIDINE PYROPHOSPHOKINASE"/>
    <property type="match status" value="1"/>
</dbReference>
<proteinExistence type="inferred from homology"/>
<dbReference type="Proteomes" id="UP000183685">
    <property type="component" value="Unassembled WGS sequence"/>
</dbReference>
<dbReference type="EMBL" id="FNAK01000006">
    <property type="protein sequence ID" value="SDE35198.1"/>
    <property type="molecule type" value="Genomic_DNA"/>
</dbReference>
<sequence length="192" mass="20622">MKKQQVTLSFGANLPSRAGQPIDTIRAAIGDLASRAGEILAVSAFYRTKAVTLDGDESVPDFVNACILLETNLDPEALLGVCKEQEAAYGRVASARWSARPLDIDIIGFGDRVLPSLDVWRALAGSDDPAAFIEEPMVPHPRAHVRDFVLVPLRDVAPDWVHPVLKQSVRQLCSEINSGARGGVIKKISAGA</sequence>
<evidence type="ECO:0000256" key="1">
    <source>
        <dbReference type="ARBA" id="ARBA00005051"/>
    </source>
</evidence>
<name>A0A1G7C7A6_9PROT</name>
<dbReference type="NCBIfam" id="TIGR01498">
    <property type="entry name" value="folK"/>
    <property type="match status" value="1"/>
</dbReference>
<evidence type="ECO:0000259" key="13">
    <source>
        <dbReference type="Pfam" id="PF01288"/>
    </source>
</evidence>
<evidence type="ECO:0000256" key="4">
    <source>
        <dbReference type="ARBA" id="ARBA00016218"/>
    </source>
</evidence>
<dbReference type="GO" id="GO:0046656">
    <property type="term" value="P:folic acid biosynthetic process"/>
    <property type="evidence" value="ECO:0007669"/>
    <property type="project" value="UniProtKB-KW"/>
</dbReference>
<keyword evidence="9" id="KW-0289">Folate biosynthesis</keyword>
<dbReference type="GO" id="GO:0003848">
    <property type="term" value="F:2-amino-4-hydroxy-6-hydroxymethyldihydropteridine diphosphokinase activity"/>
    <property type="evidence" value="ECO:0007669"/>
    <property type="project" value="UniProtKB-EC"/>
</dbReference>
<evidence type="ECO:0000256" key="2">
    <source>
        <dbReference type="ARBA" id="ARBA00005810"/>
    </source>
</evidence>
<dbReference type="PANTHER" id="PTHR43071:SF1">
    <property type="entry name" value="2-AMINO-4-HYDROXY-6-HYDROXYMETHYLDIHYDROPTERIDINE PYROPHOSPHOKINASE"/>
    <property type="match status" value="1"/>
</dbReference>
<dbReference type="UniPathway" id="UPA00077">
    <property type="reaction ID" value="UER00155"/>
</dbReference>
<evidence type="ECO:0000256" key="8">
    <source>
        <dbReference type="ARBA" id="ARBA00022840"/>
    </source>
</evidence>
<dbReference type="CDD" id="cd00483">
    <property type="entry name" value="HPPK"/>
    <property type="match status" value="1"/>
</dbReference>
<organism evidence="14 15">
    <name type="scientific">Kordiimonas lacus</name>
    <dbReference type="NCBI Taxonomy" id="637679"/>
    <lineage>
        <taxon>Bacteria</taxon>
        <taxon>Pseudomonadati</taxon>
        <taxon>Pseudomonadota</taxon>
        <taxon>Alphaproteobacteria</taxon>
        <taxon>Kordiimonadales</taxon>
        <taxon>Kordiimonadaceae</taxon>
        <taxon>Kordiimonas</taxon>
    </lineage>
</organism>
<keyword evidence="7 14" id="KW-0418">Kinase</keyword>
<evidence type="ECO:0000313" key="14">
    <source>
        <dbReference type="EMBL" id="SDE35198.1"/>
    </source>
</evidence>
<comment type="similarity">
    <text evidence="2">Belongs to the HPPK family.</text>
</comment>
<evidence type="ECO:0000256" key="5">
    <source>
        <dbReference type="ARBA" id="ARBA00022679"/>
    </source>
</evidence>
<dbReference type="Pfam" id="PF01288">
    <property type="entry name" value="HPPK"/>
    <property type="match status" value="1"/>
</dbReference>
<keyword evidence="6" id="KW-0547">Nucleotide-binding</keyword>
<dbReference type="GO" id="GO:0046654">
    <property type="term" value="P:tetrahydrofolate biosynthetic process"/>
    <property type="evidence" value="ECO:0007669"/>
    <property type="project" value="UniProtKB-UniPathway"/>
</dbReference>
<evidence type="ECO:0000256" key="7">
    <source>
        <dbReference type="ARBA" id="ARBA00022777"/>
    </source>
</evidence>
<evidence type="ECO:0000256" key="3">
    <source>
        <dbReference type="ARBA" id="ARBA00013253"/>
    </source>
</evidence>
<evidence type="ECO:0000256" key="6">
    <source>
        <dbReference type="ARBA" id="ARBA00022741"/>
    </source>
</evidence>
<feature type="domain" description="7,8-dihydro-6-hydroxymethylpterin-pyrophosphokinase" evidence="13">
    <location>
        <begin position="8"/>
        <end position="158"/>
    </location>
</feature>
<dbReference type="EC" id="2.7.6.3" evidence="3"/>
<keyword evidence="5" id="KW-0808">Transferase</keyword>
<evidence type="ECO:0000256" key="12">
    <source>
        <dbReference type="ARBA" id="ARBA00033413"/>
    </source>
</evidence>
<dbReference type="RefSeq" id="WP_068306974.1">
    <property type="nucleotide sequence ID" value="NZ_FNAK01000006.1"/>
</dbReference>
<comment type="pathway">
    <text evidence="1">Cofactor biosynthesis; tetrahydrofolate biosynthesis; 2-amino-4-hydroxy-6-hydroxymethyl-7,8-dihydropteridine diphosphate from 7,8-dihydroneopterin triphosphate: step 4/4.</text>
</comment>
<evidence type="ECO:0000256" key="9">
    <source>
        <dbReference type="ARBA" id="ARBA00022909"/>
    </source>
</evidence>